<gene>
    <name evidence="1" type="ORF">N8T08_001691</name>
</gene>
<name>A0ACC3AMW1_9EURO</name>
<comment type="caution">
    <text evidence="1">The sequence shown here is derived from an EMBL/GenBank/DDBJ whole genome shotgun (WGS) entry which is preliminary data.</text>
</comment>
<organism evidence="1 2">
    <name type="scientific">Aspergillus melleus</name>
    <dbReference type="NCBI Taxonomy" id="138277"/>
    <lineage>
        <taxon>Eukaryota</taxon>
        <taxon>Fungi</taxon>
        <taxon>Dikarya</taxon>
        <taxon>Ascomycota</taxon>
        <taxon>Pezizomycotina</taxon>
        <taxon>Eurotiomycetes</taxon>
        <taxon>Eurotiomycetidae</taxon>
        <taxon>Eurotiales</taxon>
        <taxon>Aspergillaceae</taxon>
        <taxon>Aspergillus</taxon>
        <taxon>Aspergillus subgen. Circumdati</taxon>
    </lineage>
</organism>
<dbReference type="Proteomes" id="UP001177260">
    <property type="component" value="Unassembled WGS sequence"/>
</dbReference>
<proteinExistence type="predicted"/>
<protein>
    <submittedName>
        <fullName evidence="1">Uncharacterized protein</fullName>
    </submittedName>
</protein>
<sequence length="161" mass="17685">MELYGFNVGEMGLTFLSITVGMYYVYLYFVVGPAISFVLVLPPAGLFMFAWTGNGHTHWIVSVIGIFLFTVGMFLLMQSIFAYLPAVYPQFTASMFAGNDFARSSPAFAAVTFSRPMYRSMGIGPGTSLLGALTAACIAGIFILFFYGEKLRARSKFSAKY</sequence>
<reference evidence="1 2" key="1">
    <citation type="journal article" date="2023" name="ACS Omega">
        <title>Identification of the Neoaspergillic Acid Biosynthesis Gene Cluster by Establishing an In Vitro CRISPR-Ribonucleoprotein Genetic System in Aspergillus melleus.</title>
        <authorList>
            <person name="Yuan B."/>
            <person name="Grau M.F."/>
            <person name="Murata R.M."/>
            <person name="Torok T."/>
            <person name="Venkateswaran K."/>
            <person name="Stajich J.E."/>
            <person name="Wang C.C.C."/>
        </authorList>
    </citation>
    <scope>NUCLEOTIDE SEQUENCE [LARGE SCALE GENOMIC DNA]</scope>
    <source>
        <strain evidence="1 2">IMV 1140</strain>
    </source>
</reference>
<keyword evidence="2" id="KW-1185">Reference proteome</keyword>
<evidence type="ECO:0000313" key="1">
    <source>
        <dbReference type="EMBL" id="KAK1138902.1"/>
    </source>
</evidence>
<accession>A0ACC3AMW1</accession>
<evidence type="ECO:0000313" key="2">
    <source>
        <dbReference type="Proteomes" id="UP001177260"/>
    </source>
</evidence>
<dbReference type="EMBL" id="JAOPJF010000124">
    <property type="protein sequence ID" value="KAK1138902.1"/>
    <property type="molecule type" value="Genomic_DNA"/>
</dbReference>